<gene>
    <name evidence="3" type="ORF">ACH5RR_007464</name>
</gene>
<protein>
    <recommendedName>
        <fullName evidence="2">DC1 domain-containing protein</fullName>
    </recommendedName>
</protein>
<sequence>MEAKLSILNNRPIDEENRREMVALETIHEHPLLPSEERNEKDNEVFCKGCLQTISEHCHNSILDQPCQASEVKLPRPSKSKMQLEDGTNYPIQFPVPDESVDLISHFVKQMSLGENENPQLEINHFSHEHHLALSTLNDIDGFEICEGCIRPISSSLFYSCKDCSFFIHKCCAELPSKIQHPFHSEHPLILLHKATNEFANLFSCNACQSTSNGFAYGCASCDFYLDVFCSFLSDSLLHEAHQHPLIVRQESKYVDCNACNKASEGLLFGCATCDFNLDILCALYPGTVMHRHDNHPLKLKFLPIQTDSDEFCCQICEETLYINDSWFYHCVHCNNVFHPRCIYNEYQFIKFGGTIDLKGHPHPLSMVLKNGKDPPCCNCGIAFDGISFQCSECKYYMGDLECRLNLDGLCAQIFNIIEYDSQNE</sequence>
<name>A0ABD3AS69_9GENT</name>
<dbReference type="PANTHER" id="PTHR32410:SF216">
    <property type="entry name" value="PHORBOL-ESTER_DAG-TYPE DOMAIN-CONTAINING PROTEIN"/>
    <property type="match status" value="1"/>
</dbReference>
<dbReference type="InterPro" id="IPR053192">
    <property type="entry name" value="Vacuole_Formation_Reg"/>
</dbReference>
<dbReference type="Pfam" id="PF03107">
    <property type="entry name" value="C1_2"/>
    <property type="match status" value="4"/>
</dbReference>
<feature type="domain" description="DC1" evidence="2">
    <location>
        <begin position="291"/>
        <end position="343"/>
    </location>
</feature>
<evidence type="ECO:0000259" key="2">
    <source>
        <dbReference type="Pfam" id="PF03107"/>
    </source>
</evidence>
<accession>A0ABD3AS69</accession>
<organism evidence="3 4">
    <name type="scientific">Cinchona calisaya</name>
    <dbReference type="NCBI Taxonomy" id="153742"/>
    <lineage>
        <taxon>Eukaryota</taxon>
        <taxon>Viridiplantae</taxon>
        <taxon>Streptophyta</taxon>
        <taxon>Embryophyta</taxon>
        <taxon>Tracheophyta</taxon>
        <taxon>Spermatophyta</taxon>
        <taxon>Magnoliopsida</taxon>
        <taxon>eudicotyledons</taxon>
        <taxon>Gunneridae</taxon>
        <taxon>Pentapetalae</taxon>
        <taxon>asterids</taxon>
        <taxon>lamiids</taxon>
        <taxon>Gentianales</taxon>
        <taxon>Rubiaceae</taxon>
        <taxon>Cinchonoideae</taxon>
        <taxon>Cinchoneae</taxon>
        <taxon>Cinchona</taxon>
    </lineage>
</organism>
<proteinExistence type="predicted"/>
<keyword evidence="4" id="KW-1185">Reference proteome</keyword>
<comment type="caution">
    <text evidence="3">The sequence shown here is derived from an EMBL/GenBank/DDBJ whole genome shotgun (WGS) entry which is preliminary data.</text>
</comment>
<feature type="domain" description="DC1" evidence="2">
    <location>
        <begin position="241"/>
        <end position="283"/>
    </location>
</feature>
<dbReference type="InterPro" id="IPR004146">
    <property type="entry name" value="DC1"/>
</dbReference>
<evidence type="ECO:0000313" key="4">
    <source>
        <dbReference type="Proteomes" id="UP001630127"/>
    </source>
</evidence>
<dbReference type="EMBL" id="JBJUIK010000003">
    <property type="protein sequence ID" value="KAL3533943.1"/>
    <property type="molecule type" value="Genomic_DNA"/>
</dbReference>
<dbReference type="AlphaFoldDB" id="A0ABD3AS69"/>
<dbReference type="Proteomes" id="UP001630127">
    <property type="component" value="Unassembled WGS sequence"/>
</dbReference>
<dbReference type="InterPro" id="IPR046349">
    <property type="entry name" value="C1-like_sf"/>
</dbReference>
<feature type="domain" description="DC1" evidence="2">
    <location>
        <begin position="126"/>
        <end position="173"/>
    </location>
</feature>
<evidence type="ECO:0000256" key="1">
    <source>
        <dbReference type="ARBA" id="ARBA00022737"/>
    </source>
</evidence>
<reference evidence="3 4" key="1">
    <citation type="submission" date="2024-11" db="EMBL/GenBank/DDBJ databases">
        <title>A near-complete genome assembly of Cinchona calisaya.</title>
        <authorList>
            <person name="Lian D.C."/>
            <person name="Zhao X.W."/>
            <person name="Wei L."/>
        </authorList>
    </citation>
    <scope>NUCLEOTIDE SEQUENCE [LARGE SCALE GENOMIC DNA]</scope>
    <source>
        <tissue evidence="3">Nenye</tissue>
    </source>
</reference>
<dbReference type="SUPFAM" id="SSF57889">
    <property type="entry name" value="Cysteine-rich domain"/>
    <property type="match status" value="2"/>
</dbReference>
<keyword evidence="1" id="KW-0677">Repeat</keyword>
<dbReference type="PANTHER" id="PTHR32410">
    <property type="entry name" value="CYSTEINE/HISTIDINE-RICH C1 DOMAIN FAMILY PROTEIN"/>
    <property type="match status" value="1"/>
</dbReference>
<feature type="domain" description="DC1" evidence="2">
    <location>
        <begin position="182"/>
        <end position="230"/>
    </location>
</feature>
<evidence type="ECO:0000313" key="3">
    <source>
        <dbReference type="EMBL" id="KAL3533943.1"/>
    </source>
</evidence>